<evidence type="ECO:0000256" key="1">
    <source>
        <dbReference type="ARBA" id="ARBA00004127"/>
    </source>
</evidence>
<protein>
    <recommendedName>
        <fullName evidence="9">MFS transporter</fullName>
    </recommendedName>
</protein>
<dbReference type="PANTHER" id="PTHR23519">
    <property type="entry name" value="AUTOPHAGY-RELATED PROTEIN 22"/>
    <property type="match status" value="1"/>
</dbReference>
<feature type="transmembrane region" description="Helical" evidence="6">
    <location>
        <begin position="72"/>
        <end position="91"/>
    </location>
</feature>
<evidence type="ECO:0000313" key="7">
    <source>
        <dbReference type="EMBL" id="OKL46673.1"/>
    </source>
</evidence>
<dbReference type="SUPFAM" id="SSF103473">
    <property type="entry name" value="MFS general substrate transporter"/>
    <property type="match status" value="1"/>
</dbReference>
<feature type="transmembrane region" description="Helical" evidence="6">
    <location>
        <begin position="183"/>
        <end position="203"/>
    </location>
</feature>
<evidence type="ECO:0000256" key="4">
    <source>
        <dbReference type="ARBA" id="ARBA00022989"/>
    </source>
</evidence>
<feature type="transmembrane region" description="Helical" evidence="6">
    <location>
        <begin position="332"/>
        <end position="348"/>
    </location>
</feature>
<feature type="transmembrane region" description="Helical" evidence="6">
    <location>
        <begin position="278"/>
        <end position="296"/>
    </location>
</feature>
<evidence type="ECO:0000256" key="2">
    <source>
        <dbReference type="ARBA" id="ARBA00022448"/>
    </source>
</evidence>
<reference evidence="7 8" key="1">
    <citation type="submission" date="2016-11" db="EMBL/GenBank/DDBJ databases">
        <title>Actinomyces gypaetusis sp. nov. isolated from the vulture Gypaetus barbatus in Qinghai Tibet Plateau China.</title>
        <authorList>
            <person name="Meng X."/>
        </authorList>
    </citation>
    <scope>NUCLEOTIDE SEQUENCE [LARGE SCALE GENOMIC DNA]</scope>
    <source>
        <strain evidence="7 8">VUL4_2</strain>
    </source>
</reference>
<keyword evidence="5 6" id="KW-0472">Membrane</keyword>
<feature type="transmembrane region" description="Helical" evidence="6">
    <location>
        <begin position="308"/>
        <end position="326"/>
    </location>
</feature>
<dbReference type="Pfam" id="PF11700">
    <property type="entry name" value="ATG22"/>
    <property type="match status" value="1"/>
</dbReference>
<feature type="transmembrane region" description="Helical" evidence="6">
    <location>
        <begin position="406"/>
        <end position="426"/>
    </location>
</feature>
<keyword evidence="4 6" id="KW-1133">Transmembrane helix</keyword>
<feature type="transmembrane region" description="Helical" evidence="6">
    <location>
        <begin position="255"/>
        <end position="272"/>
    </location>
</feature>
<comment type="subcellular location">
    <subcellularLocation>
        <location evidence="1">Endomembrane system</location>
        <topology evidence="1">Multi-pass membrane protein</topology>
    </subcellularLocation>
</comment>
<proteinExistence type="predicted"/>
<sequence>MAWAMWDLGSAAFNAVVTTFVFSVFLTADGNFTDKHTASSKLSIGLTIAGIFIALLAPITGQRADRRGKGTLLLGLNTFAVVACMVGMFWVYPESSLGKMNALYLGIFLLGLGNVFFEFASVNYNAMLGRISTSKNMGTISGIGWGSGYMGGIVLLGLLLFMFLGSEPHAFGVTSTNSMTIRASILVSAIWFGLSALPVLFTIRGRKYESAEADESHHESIIDSYKMLWKTVKDLYHAAPQTVLFLASSALFRDGLAGVFIYGAIIASTVFGFENSDIMIFAIAANVIAGVATYAFGFIEDRIGPKRVILIALGSMIFCGLVVFFLHSRGPIIFWTFGLALTAFVGPAQSASRSFLGRMIPEGREGEVFGLYATTGRAVSFLAPAMYAVFLSLGSLFTGQQDGSEYWGILGIILILLAGLALLIPVKPERAHLNHQA</sequence>
<evidence type="ECO:0000256" key="6">
    <source>
        <dbReference type="SAM" id="Phobius"/>
    </source>
</evidence>
<dbReference type="Proteomes" id="UP000186785">
    <property type="component" value="Unassembled WGS sequence"/>
</dbReference>
<name>A0A1Q5PKC5_9ACTO</name>
<feature type="transmembrane region" description="Helical" evidence="6">
    <location>
        <begin position="143"/>
        <end position="163"/>
    </location>
</feature>
<evidence type="ECO:0000256" key="5">
    <source>
        <dbReference type="ARBA" id="ARBA00023136"/>
    </source>
</evidence>
<gene>
    <name evidence="7" type="ORF">BSR29_06900</name>
</gene>
<feature type="transmembrane region" description="Helical" evidence="6">
    <location>
        <begin position="12"/>
        <end position="30"/>
    </location>
</feature>
<evidence type="ECO:0008006" key="9">
    <source>
        <dbReference type="Google" id="ProtNLM"/>
    </source>
</evidence>
<keyword evidence="3 6" id="KW-0812">Transmembrane</keyword>
<dbReference type="PANTHER" id="PTHR23519:SF1">
    <property type="entry name" value="AUTOPHAGY-RELATED PROTEIN 22"/>
    <property type="match status" value="1"/>
</dbReference>
<organism evidence="7 8">
    <name type="scientific">Boudabousia liubingyangii</name>
    <dbReference type="NCBI Taxonomy" id="1921764"/>
    <lineage>
        <taxon>Bacteria</taxon>
        <taxon>Bacillati</taxon>
        <taxon>Actinomycetota</taxon>
        <taxon>Actinomycetes</taxon>
        <taxon>Actinomycetales</taxon>
        <taxon>Actinomycetaceae</taxon>
        <taxon>Boudabousia</taxon>
    </lineage>
</organism>
<feature type="transmembrane region" description="Helical" evidence="6">
    <location>
        <begin position="103"/>
        <end position="122"/>
    </location>
</feature>
<dbReference type="GO" id="GO:0012505">
    <property type="term" value="C:endomembrane system"/>
    <property type="evidence" value="ECO:0007669"/>
    <property type="project" value="UniProtKB-SubCell"/>
</dbReference>
<dbReference type="Gene3D" id="1.20.1250.20">
    <property type="entry name" value="MFS general substrate transporter like domains"/>
    <property type="match status" value="1"/>
</dbReference>
<feature type="transmembrane region" description="Helical" evidence="6">
    <location>
        <begin position="42"/>
        <end position="60"/>
    </location>
</feature>
<keyword evidence="2" id="KW-0813">Transport</keyword>
<evidence type="ECO:0000313" key="8">
    <source>
        <dbReference type="Proteomes" id="UP000186785"/>
    </source>
</evidence>
<evidence type="ECO:0000256" key="3">
    <source>
        <dbReference type="ARBA" id="ARBA00022692"/>
    </source>
</evidence>
<comment type="caution">
    <text evidence="7">The sequence shown here is derived from an EMBL/GenBank/DDBJ whole genome shotgun (WGS) entry which is preliminary data.</text>
</comment>
<accession>A0A1Q5PKC5</accession>
<keyword evidence="8" id="KW-1185">Reference proteome</keyword>
<dbReference type="InterPro" id="IPR050495">
    <property type="entry name" value="ATG22/LtaA_families"/>
</dbReference>
<dbReference type="STRING" id="1921764.BSR28_05390"/>
<dbReference type="AlphaFoldDB" id="A0A1Q5PKC5"/>
<dbReference type="InterPro" id="IPR024671">
    <property type="entry name" value="Atg22-like"/>
</dbReference>
<feature type="transmembrane region" description="Helical" evidence="6">
    <location>
        <begin position="369"/>
        <end position="394"/>
    </location>
</feature>
<dbReference type="InterPro" id="IPR036259">
    <property type="entry name" value="MFS_trans_sf"/>
</dbReference>
<dbReference type="EMBL" id="MQSV01000005">
    <property type="protein sequence ID" value="OKL46673.1"/>
    <property type="molecule type" value="Genomic_DNA"/>
</dbReference>